<sequence>MWLFLFLGLAAAFNNPPGVDIWCGKAYQSTNASFEPGGWLDSPARSAVPLLDLKVRPRMNLYAPGDDKGSFIVDAEISYIHGEPLETEGHGCQGLHIEISVEGAQLHLKHSVTVNTSSNELEFPLQGLAPRFEPYRVNLKANRQDGSRVYTATTELYRLPERTDGGSITKLDSLYGGLLVQDSTKDSSWSSLLPYSYYVSWDGWLEKSLSNVQRFKDQGYNIIHVVPNAGLANEAFNFTEFDTFLDKCDEIGLWVMYDMRWTYQNLSSVRYQVDLLKTHKSMLLWYTGDEPDGHGDPLNATKITYDLIKSLDPWHPVSLCLNCYNFYYEEYSSGADIVLSDVYPIAVNTSWSTVYDTVCNTTYGCCGCDDCHGDMEDISTRLDIWTEYQSWLGRGPKTFWGVPMAFGNQSYWTRFPTAAEEVTMTMLNLNHNAKGIVMWDYPTSSELSNITSKLSRVLASDEVARFLLGASTVPLSVTGHSKMDVSGWKVGNRMLISILSLQTPSWSSSVSIELPAGACAVKEVLWGSGEWELDAGGLVKKGGHALETDIIVVEFDRAIPLDHFETTE</sequence>
<proteinExistence type="predicted"/>
<comment type="caution">
    <text evidence="1">The sequence shown here is derived from an EMBL/GenBank/DDBJ whole genome shotgun (WGS) entry which is preliminary data.</text>
</comment>
<dbReference type="Gene3D" id="3.20.20.80">
    <property type="entry name" value="Glycosidases"/>
    <property type="match status" value="1"/>
</dbReference>
<evidence type="ECO:0000313" key="1">
    <source>
        <dbReference type="EMBL" id="KAJ5218823.1"/>
    </source>
</evidence>
<evidence type="ECO:0000313" key="2">
    <source>
        <dbReference type="Proteomes" id="UP001150904"/>
    </source>
</evidence>
<dbReference type="SUPFAM" id="SSF51445">
    <property type="entry name" value="(Trans)glycosidases"/>
    <property type="match status" value="1"/>
</dbReference>
<reference evidence="1" key="2">
    <citation type="journal article" date="2023" name="IMA Fungus">
        <title>Comparative genomic study of the Penicillium genus elucidates a diverse pangenome and 15 lateral gene transfer events.</title>
        <authorList>
            <person name="Petersen C."/>
            <person name="Sorensen T."/>
            <person name="Nielsen M.R."/>
            <person name="Sondergaard T.E."/>
            <person name="Sorensen J.L."/>
            <person name="Fitzpatrick D.A."/>
            <person name="Frisvad J.C."/>
            <person name="Nielsen K.L."/>
        </authorList>
    </citation>
    <scope>NUCLEOTIDE SEQUENCE</scope>
    <source>
        <strain evidence="1">IBT 15544</strain>
    </source>
</reference>
<dbReference type="Proteomes" id="UP001150904">
    <property type="component" value="Unassembled WGS sequence"/>
</dbReference>
<dbReference type="GeneID" id="83175285"/>
<reference evidence="1" key="1">
    <citation type="submission" date="2022-12" db="EMBL/GenBank/DDBJ databases">
        <authorList>
            <person name="Petersen C."/>
        </authorList>
    </citation>
    <scope>NUCLEOTIDE SEQUENCE</scope>
    <source>
        <strain evidence="1">IBT 15544</strain>
    </source>
</reference>
<dbReference type="EMBL" id="JAPQKR010000004">
    <property type="protein sequence ID" value="KAJ5218823.1"/>
    <property type="molecule type" value="Genomic_DNA"/>
</dbReference>
<gene>
    <name evidence="1" type="ORF">N7498_000922</name>
</gene>
<dbReference type="RefSeq" id="XP_058313396.1">
    <property type="nucleotide sequence ID" value="XM_058447985.1"/>
</dbReference>
<accession>A0A9W9TDJ6</accession>
<keyword evidence="2" id="KW-1185">Reference proteome</keyword>
<name>A0A9W9TDJ6_9EURO</name>
<organism evidence="1 2">
    <name type="scientific">Penicillium cinerascens</name>
    <dbReference type="NCBI Taxonomy" id="70096"/>
    <lineage>
        <taxon>Eukaryota</taxon>
        <taxon>Fungi</taxon>
        <taxon>Dikarya</taxon>
        <taxon>Ascomycota</taxon>
        <taxon>Pezizomycotina</taxon>
        <taxon>Eurotiomycetes</taxon>
        <taxon>Eurotiomycetidae</taxon>
        <taxon>Eurotiales</taxon>
        <taxon>Aspergillaceae</taxon>
        <taxon>Penicillium</taxon>
    </lineage>
</organism>
<protein>
    <recommendedName>
        <fullName evidence="3">Glycoside hydrolase subgroup catalytic core protein</fullName>
    </recommendedName>
</protein>
<dbReference type="AlphaFoldDB" id="A0A9W9TDJ6"/>
<dbReference type="OrthoDB" id="2338662at2759"/>
<dbReference type="InterPro" id="IPR017853">
    <property type="entry name" value="GH"/>
</dbReference>
<evidence type="ECO:0008006" key="3">
    <source>
        <dbReference type="Google" id="ProtNLM"/>
    </source>
</evidence>